<dbReference type="NCBIfam" id="TIGR01125">
    <property type="entry name" value="30S ribosomal protein S12 methylthiotransferase RimO"/>
    <property type="match status" value="1"/>
</dbReference>
<accession>A0A016QPB3</accession>
<dbReference type="FunFam" id="2.40.50.140:FF:000060">
    <property type="entry name" value="Ribosomal protein S12 methylthiotransferase RimO"/>
    <property type="match status" value="1"/>
</dbReference>
<feature type="domain" description="Radical SAM core" evidence="11">
    <location>
        <begin position="169"/>
        <end position="405"/>
    </location>
</feature>
<dbReference type="GO" id="GO:0103039">
    <property type="term" value="F:protein methylthiotransferase activity"/>
    <property type="evidence" value="ECO:0007669"/>
    <property type="project" value="UniProtKB-EC"/>
</dbReference>
<keyword evidence="5 8" id="KW-0479">Metal-binding</keyword>
<evidence type="ECO:0000313" key="13">
    <source>
        <dbReference type="Proteomes" id="UP000020492"/>
    </source>
</evidence>
<dbReference type="FunFam" id="3.80.30.20:FF:000001">
    <property type="entry name" value="tRNA-2-methylthio-N(6)-dimethylallyladenosine synthase 2"/>
    <property type="match status" value="1"/>
</dbReference>
<comment type="cofactor">
    <cofactor evidence="8">
        <name>[4Fe-4S] cluster</name>
        <dbReference type="ChEBI" id="CHEBI:49883"/>
    </cofactor>
    <text evidence="8">Binds 2 [4Fe-4S] clusters. One cluster is coordinated with 3 cysteines and an exchangeable S-adenosyl-L-methionine.</text>
</comment>
<organism evidence="12 13">
    <name type="scientific">Deinococcus phoenicis</name>
    <dbReference type="NCBI Taxonomy" id="1476583"/>
    <lineage>
        <taxon>Bacteria</taxon>
        <taxon>Thermotogati</taxon>
        <taxon>Deinococcota</taxon>
        <taxon>Deinococci</taxon>
        <taxon>Deinococcales</taxon>
        <taxon>Deinococcaceae</taxon>
        <taxon>Deinococcus</taxon>
    </lineage>
</organism>
<dbReference type="SFLD" id="SFLDS00029">
    <property type="entry name" value="Radical_SAM"/>
    <property type="match status" value="1"/>
</dbReference>
<feature type="domain" description="MTTase N-terminal" evidence="10">
    <location>
        <begin position="18"/>
        <end position="128"/>
    </location>
</feature>
<dbReference type="FunFam" id="3.40.50.12160:FF:000002">
    <property type="entry name" value="Ribosomal protein S12 methylthiotransferase RimO"/>
    <property type="match status" value="1"/>
</dbReference>
<dbReference type="HAMAP" id="MF_01865">
    <property type="entry name" value="MTTase_RimO"/>
    <property type="match status" value="1"/>
</dbReference>
<dbReference type="SMART" id="SM00729">
    <property type="entry name" value="Elp3"/>
    <property type="match status" value="1"/>
</dbReference>
<dbReference type="InterPro" id="IPR023404">
    <property type="entry name" value="rSAM_horseshoe"/>
</dbReference>
<dbReference type="AlphaFoldDB" id="A0A016QPB3"/>
<dbReference type="EC" id="2.8.4.4" evidence="8"/>
<dbReference type="GO" id="GO:0035599">
    <property type="term" value="F:aspartic acid methylthiotransferase activity"/>
    <property type="evidence" value="ECO:0007669"/>
    <property type="project" value="TreeGrafter"/>
</dbReference>
<keyword evidence="6 8" id="KW-0408">Iron</keyword>
<keyword evidence="13" id="KW-1185">Reference proteome</keyword>
<protein>
    <recommendedName>
        <fullName evidence="8">Ribosomal protein uS12 methylthiotransferase RimO</fullName>
        <shortName evidence="8">uS12 MTTase</shortName>
        <shortName evidence="8">uS12 methylthiotransferase</shortName>
        <ecNumber evidence="8">2.8.4.4</ecNumber>
    </recommendedName>
    <alternativeName>
        <fullName evidence="8">Ribosomal protein uS12 (aspartate-C(3))-methylthiotransferase</fullName>
    </alternativeName>
    <alternativeName>
        <fullName evidence="8">Ribosome maturation factor RimO</fullName>
    </alternativeName>
</protein>
<evidence type="ECO:0000259" key="11">
    <source>
        <dbReference type="PROSITE" id="PS51918"/>
    </source>
</evidence>
<keyword evidence="7 8" id="KW-0411">Iron-sulfur</keyword>
<dbReference type="InterPro" id="IPR007197">
    <property type="entry name" value="rSAM"/>
</dbReference>
<dbReference type="EMBL" id="JHAC01000034">
    <property type="protein sequence ID" value="EYB67584.1"/>
    <property type="molecule type" value="Genomic_DNA"/>
</dbReference>
<comment type="function">
    <text evidence="8">Catalyzes the methylthiolation of an aspartic acid residue of ribosomal protein uS12.</text>
</comment>
<dbReference type="Proteomes" id="UP000020492">
    <property type="component" value="Unassembled WGS sequence"/>
</dbReference>
<dbReference type="CDD" id="cd01335">
    <property type="entry name" value="Radical_SAM"/>
    <property type="match status" value="1"/>
</dbReference>
<dbReference type="PROSITE" id="PS01278">
    <property type="entry name" value="MTTASE_RADICAL"/>
    <property type="match status" value="1"/>
</dbReference>
<feature type="domain" description="TRAM" evidence="9">
    <location>
        <begin position="408"/>
        <end position="484"/>
    </location>
</feature>
<feature type="binding site" evidence="8">
    <location>
        <position position="183"/>
    </location>
    <ligand>
        <name>[4Fe-4S] cluster</name>
        <dbReference type="ChEBI" id="CHEBI:49883"/>
        <label>2</label>
        <note>4Fe-4S-S-AdoMet</note>
    </ligand>
</feature>
<dbReference type="GO" id="GO:0006400">
    <property type="term" value="P:tRNA modification"/>
    <property type="evidence" value="ECO:0007669"/>
    <property type="project" value="InterPro"/>
</dbReference>
<comment type="caution">
    <text evidence="12">The sequence shown here is derived from an EMBL/GenBank/DDBJ whole genome shotgun (WGS) entry which is preliminary data.</text>
</comment>
<keyword evidence="3 8" id="KW-0808">Transferase</keyword>
<dbReference type="Pfam" id="PF04055">
    <property type="entry name" value="Radical_SAM"/>
    <property type="match status" value="1"/>
</dbReference>
<dbReference type="SUPFAM" id="SSF102114">
    <property type="entry name" value="Radical SAM enzymes"/>
    <property type="match status" value="1"/>
</dbReference>
<evidence type="ECO:0000256" key="2">
    <source>
        <dbReference type="ARBA" id="ARBA00022490"/>
    </source>
</evidence>
<dbReference type="InterPro" id="IPR058240">
    <property type="entry name" value="rSAM_sf"/>
</dbReference>
<reference evidence="12 13" key="1">
    <citation type="submission" date="2014-03" db="EMBL/GenBank/DDBJ databases">
        <title>Draft genome sequence of Deinococcus phoenicis 1P10ME.</title>
        <authorList>
            <person name="Stepanov V.G."/>
            <person name="Vaishampayan P."/>
            <person name="Venkateswaran K."/>
            <person name="Fox G.E."/>
        </authorList>
    </citation>
    <scope>NUCLEOTIDE SEQUENCE [LARGE SCALE GENOMIC DNA]</scope>
    <source>
        <strain evidence="12 13">1P10ME</strain>
    </source>
</reference>
<keyword evidence="1 8" id="KW-0004">4Fe-4S</keyword>
<comment type="subcellular location">
    <subcellularLocation>
        <location evidence="8">Cytoplasm</location>
    </subcellularLocation>
</comment>
<dbReference type="SFLD" id="SFLDG01061">
    <property type="entry name" value="methylthiotransferase"/>
    <property type="match status" value="1"/>
</dbReference>
<dbReference type="PANTHER" id="PTHR43837:SF1">
    <property type="entry name" value="RIBOSOMAL PROTEIN US12 METHYLTHIOTRANSFERASE RIMO"/>
    <property type="match status" value="1"/>
</dbReference>
<dbReference type="InterPro" id="IPR005839">
    <property type="entry name" value="Methylthiotransferase"/>
</dbReference>
<evidence type="ECO:0000256" key="5">
    <source>
        <dbReference type="ARBA" id="ARBA00022723"/>
    </source>
</evidence>
<feature type="binding site" evidence="8">
    <location>
        <position position="27"/>
    </location>
    <ligand>
        <name>[4Fe-4S] cluster</name>
        <dbReference type="ChEBI" id="CHEBI:49883"/>
        <label>1</label>
    </ligand>
</feature>
<dbReference type="InterPro" id="IPR012340">
    <property type="entry name" value="NA-bd_OB-fold"/>
</dbReference>
<proteinExistence type="inferred from homology"/>
<evidence type="ECO:0000259" key="10">
    <source>
        <dbReference type="PROSITE" id="PS51449"/>
    </source>
</evidence>
<dbReference type="PROSITE" id="PS50926">
    <property type="entry name" value="TRAM"/>
    <property type="match status" value="1"/>
</dbReference>
<evidence type="ECO:0000256" key="4">
    <source>
        <dbReference type="ARBA" id="ARBA00022691"/>
    </source>
</evidence>
<dbReference type="Pfam" id="PF18693">
    <property type="entry name" value="TRAM_2"/>
    <property type="match status" value="1"/>
</dbReference>
<dbReference type="OrthoDB" id="9805215at2"/>
<feature type="binding site" evidence="8">
    <location>
        <position position="187"/>
    </location>
    <ligand>
        <name>[4Fe-4S] cluster</name>
        <dbReference type="ChEBI" id="CHEBI:49883"/>
        <label>2</label>
        <note>4Fe-4S-S-AdoMet</note>
    </ligand>
</feature>
<feature type="binding site" evidence="8">
    <location>
        <position position="190"/>
    </location>
    <ligand>
        <name>[4Fe-4S] cluster</name>
        <dbReference type="ChEBI" id="CHEBI:49883"/>
        <label>2</label>
        <note>4Fe-4S-S-AdoMet</note>
    </ligand>
</feature>
<dbReference type="GO" id="GO:0046872">
    <property type="term" value="F:metal ion binding"/>
    <property type="evidence" value="ECO:0007669"/>
    <property type="project" value="UniProtKB-KW"/>
</dbReference>
<dbReference type="STRING" id="1476583.DEIPH_ctg035orf0027"/>
<dbReference type="SFLD" id="SFLDG01082">
    <property type="entry name" value="B12-binding_domain_containing"/>
    <property type="match status" value="1"/>
</dbReference>
<dbReference type="PROSITE" id="PS51449">
    <property type="entry name" value="MTTASE_N"/>
    <property type="match status" value="1"/>
</dbReference>
<dbReference type="Gene3D" id="2.40.50.140">
    <property type="entry name" value="Nucleic acid-binding proteins"/>
    <property type="match status" value="1"/>
</dbReference>
<gene>
    <name evidence="12" type="primary">yliG</name>
    <name evidence="8" type="synonym">rimO</name>
    <name evidence="12" type="ORF">DEIPH_ctg035orf0027</name>
</gene>
<evidence type="ECO:0000256" key="7">
    <source>
        <dbReference type="ARBA" id="ARBA00023014"/>
    </source>
</evidence>
<evidence type="ECO:0000256" key="8">
    <source>
        <dbReference type="HAMAP-Rule" id="MF_01865"/>
    </source>
</evidence>
<evidence type="ECO:0000259" key="9">
    <source>
        <dbReference type="PROSITE" id="PS50926"/>
    </source>
</evidence>
<evidence type="ECO:0000256" key="1">
    <source>
        <dbReference type="ARBA" id="ARBA00022485"/>
    </source>
</evidence>
<evidence type="ECO:0000313" key="12">
    <source>
        <dbReference type="EMBL" id="EYB67584.1"/>
    </source>
</evidence>
<dbReference type="RefSeq" id="WP_034358246.1">
    <property type="nucleotide sequence ID" value="NZ_JHAC01000034.1"/>
</dbReference>
<feature type="binding site" evidence="8">
    <location>
        <position position="92"/>
    </location>
    <ligand>
        <name>[4Fe-4S] cluster</name>
        <dbReference type="ChEBI" id="CHEBI:49883"/>
        <label>1</label>
    </ligand>
</feature>
<keyword evidence="2 8" id="KW-0963">Cytoplasm</keyword>
<sequence length="501" mass="55382">MTMKEPLPAVAAPQAAPPRVGFISLGCPKALVDSERILTQLRVEGYEVAPSYEDAQAVIVNTCGFITPAIEESLSAIGEALDAGGRVIVTGCLGERPEKILERHPKVAAITGSEAVDDVMAHVRELLPVELDPFTGLLPVAAPGMRPELAQPEREGTRAGDVFAPSVKLTPRHYAYVKIAEGCNHTCAFCIIPKLRGRQVSRDAGAVLYEAYRLIAGGTRELMIISQDTSAYGVDVRYRESEFQGGTVRAHLTDLAEKLGEMGAWVRMHYVYPYPHVDRIVELMAQGKILPYLDIPMQHASPRILRLMRRPGAGKQLDTIRRWREICPELVIRSTFIVGFPGETEEDFAELLTFLEEARLDRVGAFTYSEVEEADANALPNPVPEEVKQERLARFMAVAQRISTEKLAEKVGRVMDVIVDEFNDDEGDRPGTRLIGRTKGDAPGIDGQVYLYAGDFAGQVKIGDIVRARIEDSDEYDLFGEVVERPEWRPNVPQLGHFGKH</sequence>
<feature type="binding site" evidence="8">
    <location>
        <position position="63"/>
    </location>
    <ligand>
        <name>[4Fe-4S] cluster</name>
        <dbReference type="ChEBI" id="CHEBI:49883"/>
        <label>1</label>
    </ligand>
</feature>
<evidence type="ECO:0000256" key="3">
    <source>
        <dbReference type="ARBA" id="ARBA00022679"/>
    </source>
</evidence>
<dbReference type="Pfam" id="PF00919">
    <property type="entry name" value="UPF0004"/>
    <property type="match status" value="1"/>
</dbReference>
<dbReference type="PANTHER" id="PTHR43837">
    <property type="entry name" value="RIBOSOMAL PROTEIN S12 METHYLTHIOTRANSFERASE RIMO"/>
    <property type="match status" value="1"/>
</dbReference>
<evidence type="ECO:0000256" key="6">
    <source>
        <dbReference type="ARBA" id="ARBA00023004"/>
    </source>
</evidence>
<dbReference type="eggNOG" id="COG0621">
    <property type="taxonomic scope" value="Bacteria"/>
</dbReference>
<dbReference type="GO" id="GO:0005829">
    <property type="term" value="C:cytosol"/>
    <property type="evidence" value="ECO:0007669"/>
    <property type="project" value="TreeGrafter"/>
</dbReference>
<dbReference type="NCBIfam" id="TIGR00089">
    <property type="entry name" value="MiaB/RimO family radical SAM methylthiotransferase"/>
    <property type="match status" value="1"/>
</dbReference>
<dbReference type="PROSITE" id="PS51918">
    <property type="entry name" value="RADICAL_SAM"/>
    <property type="match status" value="1"/>
</dbReference>
<comment type="catalytic activity">
    <reaction evidence="8">
        <text>L-aspartate(89)-[ribosomal protein uS12]-hydrogen + (sulfur carrier)-SH + AH2 + 2 S-adenosyl-L-methionine = 3-methylsulfanyl-L-aspartate(89)-[ribosomal protein uS12]-hydrogen + (sulfur carrier)-H + 5'-deoxyadenosine + L-methionine + A + S-adenosyl-L-homocysteine + 2 H(+)</text>
        <dbReference type="Rhea" id="RHEA:37087"/>
        <dbReference type="Rhea" id="RHEA-COMP:10460"/>
        <dbReference type="Rhea" id="RHEA-COMP:10461"/>
        <dbReference type="Rhea" id="RHEA-COMP:14737"/>
        <dbReference type="Rhea" id="RHEA-COMP:14739"/>
        <dbReference type="ChEBI" id="CHEBI:13193"/>
        <dbReference type="ChEBI" id="CHEBI:15378"/>
        <dbReference type="ChEBI" id="CHEBI:17319"/>
        <dbReference type="ChEBI" id="CHEBI:17499"/>
        <dbReference type="ChEBI" id="CHEBI:29917"/>
        <dbReference type="ChEBI" id="CHEBI:29961"/>
        <dbReference type="ChEBI" id="CHEBI:57844"/>
        <dbReference type="ChEBI" id="CHEBI:57856"/>
        <dbReference type="ChEBI" id="CHEBI:59789"/>
        <dbReference type="ChEBI" id="CHEBI:64428"/>
        <dbReference type="ChEBI" id="CHEBI:73599"/>
        <dbReference type="EC" id="2.8.4.4"/>
    </reaction>
</comment>
<dbReference type="InterPro" id="IPR006638">
    <property type="entry name" value="Elp3/MiaA/NifB-like_rSAM"/>
</dbReference>
<dbReference type="Gene3D" id="3.80.30.20">
    <property type="entry name" value="tm_1862 like domain"/>
    <property type="match status" value="1"/>
</dbReference>
<dbReference type="InterPro" id="IPR020612">
    <property type="entry name" value="Methylthiotransferase_CS"/>
</dbReference>
<dbReference type="SFLD" id="SFLDF00274">
    <property type="entry name" value="ribosomal_protein_S12_methylth"/>
    <property type="match status" value="1"/>
</dbReference>
<dbReference type="InterPro" id="IPR005840">
    <property type="entry name" value="Ribosomal_uS12_MeSTrfase_RimO"/>
</dbReference>
<dbReference type="Gene3D" id="3.40.50.12160">
    <property type="entry name" value="Methylthiotransferase, N-terminal domain"/>
    <property type="match status" value="1"/>
</dbReference>
<dbReference type="InterPro" id="IPR013848">
    <property type="entry name" value="Methylthiotransferase_N"/>
</dbReference>
<dbReference type="PATRIC" id="fig|1476583.3.peg.2366"/>
<dbReference type="InterPro" id="IPR002792">
    <property type="entry name" value="TRAM_dom"/>
</dbReference>
<dbReference type="InterPro" id="IPR038135">
    <property type="entry name" value="Methylthiotransferase_N_sf"/>
</dbReference>
<comment type="similarity">
    <text evidence="8">Belongs to the methylthiotransferase family. RimO subfamily.</text>
</comment>
<name>A0A016QPB3_9DEIO</name>
<dbReference type="GO" id="GO:0051539">
    <property type="term" value="F:4 iron, 4 sulfur cluster binding"/>
    <property type="evidence" value="ECO:0007669"/>
    <property type="project" value="UniProtKB-UniRule"/>
</dbReference>
<keyword evidence="4 8" id="KW-0949">S-adenosyl-L-methionine</keyword>